<keyword evidence="6 12" id="KW-0862">Zinc</keyword>
<evidence type="ECO:0000256" key="13">
    <source>
        <dbReference type="PROSITE-ProRule" id="PRU00546"/>
    </source>
</evidence>
<dbReference type="PRINTS" id="PR00625">
    <property type="entry name" value="JDOMAIN"/>
</dbReference>
<keyword evidence="1 12" id="KW-0963">Cytoplasm</keyword>
<evidence type="ECO:0000256" key="3">
    <source>
        <dbReference type="ARBA" id="ARBA00022723"/>
    </source>
</evidence>
<dbReference type="SUPFAM" id="SSF49493">
    <property type="entry name" value="HSP40/DnaJ peptide-binding domain"/>
    <property type="match status" value="2"/>
</dbReference>
<dbReference type="OrthoDB" id="9779889at2"/>
<evidence type="ECO:0000313" key="17">
    <source>
        <dbReference type="Proteomes" id="UP000005273"/>
    </source>
</evidence>
<dbReference type="InterPro" id="IPR012724">
    <property type="entry name" value="DnaJ"/>
</dbReference>
<dbReference type="GO" id="GO:0005737">
    <property type="term" value="C:cytoplasm"/>
    <property type="evidence" value="ECO:0007669"/>
    <property type="project" value="UniProtKB-SubCell"/>
</dbReference>
<dbReference type="FunFam" id="2.60.260.20:FF:000005">
    <property type="entry name" value="Chaperone protein dnaJ 1, mitochondrial"/>
    <property type="match status" value="1"/>
</dbReference>
<dbReference type="InterPro" id="IPR008971">
    <property type="entry name" value="HSP40/DnaJ_pept-bd"/>
</dbReference>
<organism evidence="16 17">
    <name type="scientific">Acetomicrobium hydrogeniformans ATCC BAA-1850</name>
    <dbReference type="NCBI Taxonomy" id="592015"/>
    <lineage>
        <taxon>Bacteria</taxon>
        <taxon>Thermotogati</taxon>
        <taxon>Synergistota</taxon>
        <taxon>Synergistia</taxon>
        <taxon>Synergistales</taxon>
        <taxon>Acetomicrobiaceae</taxon>
        <taxon>Acetomicrobium</taxon>
    </lineage>
</organism>
<evidence type="ECO:0000256" key="12">
    <source>
        <dbReference type="HAMAP-Rule" id="MF_01152"/>
    </source>
</evidence>
<evidence type="ECO:0000256" key="2">
    <source>
        <dbReference type="ARBA" id="ARBA00022705"/>
    </source>
</evidence>
<dbReference type="Gene3D" id="2.10.230.10">
    <property type="entry name" value="Heat shock protein DnaJ, cysteine-rich domain"/>
    <property type="match status" value="1"/>
</dbReference>
<dbReference type="GO" id="GO:0008270">
    <property type="term" value="F:zinc ion binding"/>
    <property type="evidence" value="ECO:0007669"/>
    <property type="project" value="UniProtKB-UniRule"/>
</dbReference>
<keyword evidence="3 12" id="KW-0479">Metal-binding</keyword>
<keyword evidence="5 12" id="KW-0863">Zinc-finger</keyword>
<dbReference type="GO" id="GO:0005524">
    <property type="term" value="F:ATP binding"/>
    <property type="evidence" value="ECO:0007669"/>
    <property type="project" value="InterPro"/>
</dbReference>
<dbReference type="GO" id="GO:0006260">
    <property type="term" value="P:DNA replication"/>
    <property type="evidence" value="ECO:0007669"/>
    <property type="project" value="UniProtKB-KW"/>
</dbReference>
<dbReference type="Pfam" id="PF00684">
    <property type="entry name" value="DnaJ_CXXCXGXG"/>
    <property type="match status" value="1"/>
</dbReference>
<dbReference type="GO" id="GO:0051082">
    <property type="term" value="F:unfolded protein binding"/>
    <property type="evidence" value="ECO:0007669"/>
    <property type="project" value="UniProtKB-UniRule"/>
</dbReference>
<evidence type="ECO:0000256" key="10">
    <source>
        <dbReference type="ARBA" id="ARBA00061004"/>
    </source>
</evidence>
<comment type="caution">
    <text evidence="16">The sequence shown here is derived from an EMBL/GenBank/DDBJ whole genome shotgun (WGS) entry which is preliminary data.</text>
</comment>
<dbReference type="CDD" id="cd10747">
    <property type="entry name" value="DnaJ_C"/>
    <property type="match status" value="1"/>
</dbReference>
<feature type="binding site" evidence="12">
    <location>
        <position position="210"/>
    </location>
    <ligand>
        <name>Zn(2+)</name>
        <dbReference type="ChEBI" id="CHEBI:29105"/>
        <label>1</label>
    </ligand>
</feature>
<dbReference type="NCBIfam" id="NF008035">
    <property type="entry name" value="PRK10767.1"/>
    <property type="match status" value="1"/>
</dbReference>
<evidence type="ECO:0000259" key="14">
    <source>
        <dbReference type="PROSITE" id="PS50076"/>
    </source>
</evidence>
<dbReference type="HAMAP" id="MF_01152">
    <property type="entry name" value="DnaJ"/>
    <property type="match status" value="1"/>
</dbReference>
<keyword evidence="2 12" id="KW-0235">DNA replication</keyword>
<dbReference type="STRING" id="592015.HMPREF1705_02925"/>
<dbReference type="RefSeq" id="WP_009201613.1">
    <property type="nucleotide sequence ID" value="NZ_ACJX03000001.1"/>
</dbReference>
<feature type="binding site" evidence="12">
    <location>
        <position position="207"/>
    </location>
    <ligand>
        <name>Zn(2+)</name>
        <dbReference type="ChEBI" id="CHEBI:29105"/>
        <label>1</label>
    </ligand>
</feature>
<dbReference type="SUPFAM" id="SSF57938">
    <property type="entry name" value="DnaJ/Hsp40 cysteine-rich domain"/>
    <property type="match status" value="1"/>
</dbReference>
<gene>
    <name evidence="12" type="primary">dnaJ</name>
    <name evidence="16" type="ORF">HMPREF1705_02925</name>
</gene>
<feature type="binding site" evidence="12">
    <location>
        <position position="153"/>
    </location>
    <ligand>
        <name>Zn(2+)</name>
        <dbReference type="ChEBI" id="CHEBI:29105"/>
        <label>1</label>
    </ligand>
</feature>
<feature type="domain" description="CR-type" evidence="15">
    <location>
        <begin position="137"/>
        <end position="219"/>
    </location>
</feature>
<dbReference type="Gene3D" id="1.10.287.110">
    <property type="entry name" value="DnaJ domain"/>
    <property type="match status" value="1"/>
</dbReference>
<proteinExistence type="inferred from homology"/>
<dbReference type="PROSITE" id="PS51188">
    <property type="entry name" value="ZF_CR"/>
    <property type="match status" value="1"/>
</dbReference>
<keyword evidence="8 12" id="KW-0143">Chaperone</keyword>
<evidence type="ECO:0000313" key="16">
    <source>
        <dbReference type="EMBL" id="KRT35682.1"/>
    </source>
</evidence>
<feature type="binding site" evidence="12">
    <location>
        <position position="196"/>
    </location>
    <ligand>
        <name>Zn(2+)</name>
        <dbReference type="ChEBI" id="CHEBI:29105"/>
        <label>2</label>
    </ligand>
</feature>
<feature type="repeat" description="CXXCXGXG motif" evidence="12">
    <location>
        <begin position="150"/>
        <end position="157"/>
    </location>
</feature>
<dbReference type="InterPro" id="IPR036410">
    <property type="entry name" value="HSP_DnaJ_Cys-rich_dom_sf"/>
</dbReference>
<keyword evidence="17" id="KW-1185">Reference proteome</keyword>
<dbReference type="InterPro" id="IPR001623">
    <property type="entry name" value="DnaJ_domain"/>
</dbReference>
<feature type="binding site" evidence="12">
    <location>
        <position position="167"/>
    </location>
    <ligand>
        <name>Zn(2+)</name>
        <dbReference type="ChEBI" id="CHEBI:29105"/>
        <label>2</label>
    </ligand>
</feature>
<dbReference type="Pfam" id="PF00226">
    <property type="entry name" value="DnaJ"/>
    <property type="match status" value="1"/>
</dbReference>
<dbReference type="PANTHER" id="PTHR43096:SF48">
    <property type="entry name" value="CHAPERONE PROTEIN DNAJ"/>
    <property type="match status" value="1"/>
</dbReference>
<dbReference type="Gene3D" id="2.60.260.20">
    <property type="entry name" value="Urease metallochaperone UreE, N-terminal domain"/>
    <property type="match status" value="2"/>
</dbReference>
<comment type="cofactor">
    <cofactor evidence="12">
        <name>Zn(2+)</name>
        <dbReference type="ChEBI" id="CHEBI:29105"/>
    </cofactor>
    <text evidence="12">Binds 2 Zn(2+) ions per monomer.</text>
</comment>
<evidence type="ECO:0000256" key="5">
    <source>
        <dbReference type="ARBA" id="ARBA00022771"/>
    </source>
</evidence>
<feature type="zinc finger region" description="CR-type" evidence="13">
    <location>
        <begin position="137"/>
        <end position="219"/>
    </location>
</feature>
<accession>A0A0T5XBN1</accession>
<dbReference type="SUPFAM" id="SSF46565">
    <property type="entry name" value="Chaperone J-domain"/>
    <property type="match status" value="1"/>
</dbReference>
<dbReference type="GO" id="GO:0031072">
    <property type="term" value="F:heat shock protein binding"/>
    <property type="evidence" value="ECO:0007669"/>
    <property type="project" value="InterPro"/>
</dbReference>
<sequence length="377" mass="41111">MAGPSKGKDYYEILGVGRDASQEEIKRAYRKLVRQYHPDANPGNKEAEERFKLINEAYEVLSDPQKKAQYDQFGFVGDVPPQGGEGPWDFGGFEDLFGDLFGDFFGGFGSRRDARSPQRGMDLEMPLTVTLREAAFGASKVVYIPRWENCRTCGGSGAAPGTSPERCPHCGGKGQVESRSRSPFGEFVTVRTCPHCGGSGKVIKNPCKECGGRGKTRVRHKVEVNIPPGIDTGMRLRIRGEGEEGRNGGPPGDLYLVIEVEEDPVFKRQGDDLHVRVEVPFPIAALGGKISVPTLEGEEEIEINPGTQSGSIKRLKGLGMPRQRGSGRGDLIAHINIAVPRNLTDKQRALIEALAMEMDVPIKASGLFDKIKGLFAQ</sequence>
<dbReference type="eggNOG" id="COG0484">
    <property type="taxonomic scope" value="Bacteria"/>
</dbReference>
<comment type="subunit">
    <text evidence="12">Homodimer.</text>
</comment>
<dbReference type="FunFam" id="1.10.287.110:FF:000034">
    <property type="entry name" value="Chaperone protein DnaJ"/>
    <property type="match status" value="1"/>
</dbReference>
<evidence type="ECO:0000259" key="15">
    <source>
        <dbReference type="PROSITE" id="PS51188"/>
    </source>
</evidence>
<comment type="domain">
    <text evidence="12">The J domain is necessary and sufficient to stimulate DnaK ATPase activity. Zinc center 1 plays an important role in the autonomous, DnaK-independent chaperone activity of DnaJ. Zinc center 2 is essential for interaction with DnaK and for DnaJ activity.</text>
</comment>
<evidence type="ECO:0000256" key="4">
    <source>
        <dbReference type="ARBA" id="ARBA00022737"/>
    </source>
</evidence>
<feature type="repeat" description="CXXCXGXG motif" evidence="12">
    <location>
        <begin position="207"/>
        <end position="214"/>
    </location>
</feature>
<feature type="domain" description="J" evidence="14">
    <location>
        <begin position="9"/>
        <end position="74"/>
    </location>
</feature>
<dbReference type="InterPro" id="IPR002939">
    <property type="entry name" value="DnaJ_C"/>
</dbReference>
<dbReference type="InterPro" id="IPR018253">
    <property type="entry name" value="DnaJ_domain_CS"/>
</dbReference>
<dbReference type="InterPro" id="IPR001305">
    <property type="entry name" value="HSP_DnaJ_Cys-rich_dom"/>
</dbReference>
<keyword evidence="4 12" id="KW-0677">Repeat</keyword>
<dbReference type="NCBIfam" id="TIGR02349">
    <property type="entry name" value="DnaJ_bact"/>
    <property type="match status" value="1"/>
</dbReference>
<dbReference type="SMART" id="SM00271">
    <property type="entry name" value="DnaJ"/>
    <property type="match status" value="1"/>
</dbReference>
<feature type="binding site" evidence="12">
    <location>
        <position position="193"/>
    </location>
    <ligand>
        <name>Zn(2+)</name>
        <dbReference type="ChEBI" id="CHEBI:29105"/>
        <label>2</label>
    </ligand>
</feature>
<feature type="binding site" evidence="12">
    <location>
        <position position="150"/>
    </location>
    <ligand>
        <name>Zn(2+)</name>
        <dbReference type="ChEBI" id="CHEBI:29105"/>
        <label>1</label>
    </ligand>
</feature>
<evidence type="ECO:0000256" key="6">
    <source>
        <dbReference type="ARBA" id="ARBA00022833"/>
    </source>
</evidence>
<evidence type="ECO:0000256" key="9">
    <source>
        <dbReference type="ARBA" id="ARBA00053423"/>
    </source>
</evidence>
<dbReference type="PANTHER" id="PTHR43096">
    <property type="entry name" value="DNAJ HOMOLOG 1, MITOCHONDRIAL-RELATED"/>
    <property type="match status" value="1"/>
</dbReference>
<evidence type="ECO:0000256" key="7">
    <source>
        <dbReference type="ARBA" id="ARBA00023016"/>
    </source>
</evidence>
<dbReference type="PROSITE" id="PS00636">
    <property type="entry name" value="DNAJ_1"/>
    <property type="match status" value="1"/>
</dbReference>
<dbReference type="GO" id="GO:0042026">
    <property type="term" value="P:protein refolding"/>
    <property type="evidence" value="ECO:0007669"/>
    <property type="project" value="TreeGrafter"/>
</dbReference>
<dbReference type="Pfam" id="PF01556">
    <property type="entry name" value="DnaJ_C"/>
    <property type="match status" value="1"/>
</dbReference>
<evidence type="ECO:0000256" key="8">
    <source>
        <dbReference type="ARBA" id="ARBA00023186"/>
    </source>
</evidence>
<comment type="function">
    <text evidence="9 12">Participates actively in the response to hyperosmotic and heat shock by preventing the aggregation of stress-denatured proteins and by disaggregating proteins, also in an autonomous, DnaK-independent fashion. Unfolded proteins bind initially to DnaJ; upon interaction with the DnaJ-bound protein, DnaK hydrolyzes its bound ATP, resulting in the formation of a stable complex. GrpE releases ADP from DnaK; ATP binding to DnaK triggers the release of the substrate protein, thus completing the reaction cycle. Several rounds of ATP-dependent interactions between DnaJ, DnaK and GrpE are required for fully efficient folding. Also involved, together with DnaK and GrpE, in the DNA replication of plasmids through activation of initiation proteins.</text>
</comment>
<comment type="subcellular location">
    <subcellularLocation>
        <location evidence="12">Cytoplasm</location>
    </subcellularLocation>
</comment>
<evidence type="ECO:0000256" key="11">
    <source>
        <dbReference type="ARBA" id="ARBA00067609"/>
    </source>
</evidence>
<evidence type="ECO:0000256" key="1">
    <source>
        <dbReference type="ARBA" id="ARBA00022490"/>
    </source>
</evidence>
<dbReference type="FunFam" id="2.10.230.10:FF:000002">
    <property type="entry name" value="Molecular chaperone DnaJ"/>
    <property type="match status" value="1"/>
</dbReference>
<dbReference type="Proteomes" id="UP000005273">
    <property type="component" value="Unassembled WGS sequence"/>
</dbReference>
<keyword evidence="7 12" id="KW-0346">Stress response</keyword>
<dbReference type="CDD" id="cd10719">
    <property type="entry name" value="DnaJ_zf"/>
    <property type="match status" value="1"/>
</dbReference>
<feature type="repeat" description="CXXCXGXG motif" evidence="12">
    <location>
        <begin position="193"/>
        <end position="200"/>
    </location>
</feature>
<dbReference type="AlphaFoldDB" id="A0A0T5XBN1"/>
<dbReference type="GO" id="GO:0009408">
    <property type="term" value="P:response to heat"/>
    <property type="evidence" value="ECO:0007669"/>
    <property type="project" value="InterPro"/>
</dbReference>
<name>A0A0T5XBN1_9BACT</name>
<feature type="repeat" description="CXXCXGXG motif" evidence="12">
    <location>
        <begin position="167"/>
        <end position="174"/>
    </location>
</feature>
<dbReference type="PROSITE" id="PS50076">
    <property type="entry name" value="DNAJ_2"/>
    <property type="match status" value="1"/>
</dbReference>
<protein>
    <recommendedName>
        <fullName evidence="11 12">Chaperone protein DnaJ</fullName>
    </recommendedName>
</protein>
<dbReference type="CDD" id="cd06257">
    <property type="entry name" value="DnaJ"/>
    <property type="match status" value="1"/>
</dbReference>
<reference evidence="17" key="1">
    <citation type="submission" date="2012-09" db="EMBL/GenBank/DDBJ databases">
        <authorList>
            <person name="Weinstock G."/>
            <person name="Sodergren E."/>
            <person name="Clifton S."/>
            <person name="Fulton L."/>
            <person name="Fulton B."/>
            <person name="Courtney L."/>
            <person name="Fronick C."/>
            <person name="Harrison M."/>
            <person name="Strong C."/>
            <person name="Farmer C."/>
            <person name="Delehaunty K."/>
            <person name="Markovic C."/>
            <person name="Hall O."/>
            <person name="Minx P."/>
            <person name="Tomlinson C."/>
            <person name="Mitreva M."/>
            <person name="Nelson J."/>
            <person name="Hou S."/>
            <person name="Wollam A."/>
            <person name="Pepin K.H."/>
            <person name="Johnson M."/>
            <person name="Bhonagiri V."/>
            <person name="Nash W.E."/>
            <person name="Suruliraj S."/>
            <person name="Warren W."/>
            <person name="Chinwalla A."/>
            <person name="Mardis E.R."/>
            <person name="Wilson R.K."/>
        </authorList>
    </citation>
    <scope>NUCLEOTIDE SEQUENCE [LARGE SCALE GENOMIC DNA]</scope>
    <source>
        <strain evidence="17">OS1</strain>
    </source>
</reference>
<dbReference type="EMBL" id="ACJX03000001">
    <property type="protein sequence ID" value="KRT35682.1"/>
    <property type="molecule type" value="Genomic_DNA"/>
</dbReference>
<comment type="similarity">
    <text evidence="10 12">Belongs to the DnaJ family.</text>
</comment>
<feature type="binding site" evidence="12">
    <location>
        <position position="170"/>
    </location>
    <ligand>
        <name>Zn(2+)</name>
        <dbReference type="ChEBI" id="CHEBI:29105"/>
        <label>2</label>
    </ligand>
</feature>
<dbReference type="InterPro" id="IPR036869">
    <property type="entry name" value="J_dom_sf"/>
</dbReference>